<dbReference type="Proteomes" id="UP000034680">
    <property type="component" value="Unassembled WGS sequence"/>
</dbReference>
<dbReference type="EMBL" id="LCUC01000356">
    <property type="protein sequence ID" value="KKY31823.1"/>
    <property type="molecule type" value="Genomic_DNA"/>
</dbReference>
<reference evidence="1 2" key="2">
    <citation type="submission" date="2015-05" db="EMBL/GenBank/DDBJ databases">
        <authorList>
            <person name="Morales-Cruz A."/>
            <person name="Amrine K.C."/>
            <person name="Cantu D."/>
        </authorList>
    </citation>
    <scope>NUCLEOTIDE SEQUENCE [LARGE SCALE GENOMIC DNA]</scope>
    <source>
        <strain evidence="1">DA912</strain>
    </source>
</reference>
<accession>A0A0G2H993</accession>
<dbReference type="AlphaFoldDB" id="A0A0G2H993"/>
<protein>
    <submittedName>
        <fullName evidence="1">Putative amino acid</fullName>
    </submittedName>
</protein>
<dbReference type="OrthoDB" id="5239891at2759"/>
<organism evidence="1 2">
    <name type="scientific">Diaporthe ampelina</name>
    <dbReference type="NCBI Taxonomy" id="1214573"/>
    <lineage>
        <taxon>Eukaryota</taxon>
        <taxon>Fungi</taxon>
        <taxon>Dikarya</taxon>
        <taxon>Ascomycota</taxon>
        <taxon>Pezizomycotina</taxon>
        <taxon>Sordariomycetes</taxon>
        <taxon>Sordariomycetidae</taxon>
        <taxon>Diaporthales</taxon>
        <taxon>Diaporthaceae</taxon>
        <taxon>Diaporthe</taxon>
    </lineage>
</organism>
<proteinExistence type="predicted"/>
<name>A0A0G2H993_9PEZI</name>
<evidence type="ECO:0000313" key="1">
    <source>
        <dbReference type="EMBL" id="KKY31823.1"/>
    </source>
</evidence>
<sequence>MPSSIIKPPHFKDICDFGYQINGESRIAYEFSGCMLLANNTLLISFHILTGAEVINTLLDHSLHTVDFSIVTSVPRTL</sequence>
<reference evidence="1 2" key="1">
    <citation type="submission" date="2015-05" db="EMBL/GenBank/DDBJ databases">
        <title>Distinctive expansion of gene families associated with plant cell wall degradation and secondary metabolism in the genomes of grapevine trunk pathogens.</title>
        <authorList>
            <person name="Lawrence D.P."/>
            <person name="Travadon R."/>
            <person name="Rolshausen P.E."/>
            <person name="Baumgartner K."/>
        </authorList>
    </citation>
    <scope>NUCLEOTIDE SEQUENCE [LARGE SCALE GENOMIC DNA]</scope>
    <source>
        <strain evidence="1">DA912</strain>
    </source>
</reference>
<keyword evidence="2" id="KW-1185">Reference proteome</keyword>
<dbReference type="STRING" id="1214573.A0A0G2H993"/>
<evidence type="ECO:0000313" key="2">
    <source>
        <dbReference type="Proteomes" id="UP000034680"/>
    </source>
</evidence>
<comment type="caution">
    <text evidence="1">The sequence shown here is derived from an EMBL/GenBank/DDBJ whole genome shotgun (WGS) entry which is preliminary data.</text>
</comment>
<gene>
    <name evidence="1" type="ORF">UCDDA912_g08248</name>
</gene>